<keyword evidence="1" id="KW-0175">Coiled coil</keyword>
<gene>
    <name evidence="2" type="ORF">scyTo_0025073</name>
</gene>
<protein>
    <submittedName>
        <fullName evidence="2">Uncharacterized protein</fullName>
    </submittedName>
</protein>
<evidence type="ECO:0000313" key="3">
    <source>
        <dbReference type="Proteomes" id="UP000288216"/>
    </source>
</evidence>
<name>A0A401QGJ0_SCYTO</name>
<proteinExistence type="predicted"/>
<keyword evidence="3" id="KW-1185">Reference proteome</keyword>
<organism evidence="2 3">
    <name type="scientific">Scyliorhinus torazame</name>
    <name type="common">Cloudy catshark</name>
    <name type="synonym">Catulus torazame</name>
    <dbReference type="NCBI Taxonomy" id="75743"/>
    <lineage>
        <taxon>Eukaryota</taxon>
        <taxon>Metazoa</taxon>
        <taxon>Chordata</taxon>
        <taxon>Craniata</taxon>
        <taxon>Vertebrata</taxon>
        <taxon>Chondrichthyes</taxon>
        <taxon>Elasmobranchii</taxon>
        <taxon>Galeomorphii</taxon>
        <taxon>Galeoidea</taxon>
        <taxon>Carcharhiniformes</taxon>
        <taxon>Scyliorhinidae</taxon>
        <taxon>Scyliorhinus</taxon>
    </lineage>
</organism>
<dbReference type="EMBL" id="BFAA01070186">
    <property type="protein sequence ID" value="GCB84462.1"/>
    <property type="molecule type" value="Genomic_DNA"/>
</dbReference>
<dbReference type="AlphaFoldDB" id="A0A401QGJ0"/>
<feature type="coiled-coil region" evidence="1">
    <location>
        <begin position="1"/>
        <end position="35"/>
    </location>
</feature>
<evidence type="ECO:0000256" key="1">
    <source>
        <dbReference type="SAM" id="Coils"/>
    </source>
</evidence>
<dbReference type="Proteomes" id="UP000288216">
    <property type="component" value="Unassembled WGS sequence"/>
</dbReference>
<sequence>NSELALAIALLESQNAEKERTIRSLTDTVEELESHHRAEAALMAEVESARLTMDELQTSLHEIAEVRP</sequence>
<feature type="non-terminal residue" evidence="2">
    <location>
        <position position="1"/>
    </location>
</feature>
<comment type="caution">
    <text evidence="2">The sequence shown here is derived from an EMBL/GenBank/DDBJ whole genome shotgun (WGS) entry which is preliminary data.</text>
</comment>
<evidence type="ECO:0000313" key="2">
    <source>
        <dbReference type="EMBL" id="GCB84462.1"/>
    </source>
</evidence>
<accession>A0A401QGJ0</accession>
<reference evidence="2 3" key="1">
    <citation type="journal article" date="2018" name="Nat. Ecol. Evol.">
        <title>Shark genomes provide insights into elasmobranch evolution and the origin of vertebrates.</title>
        <authorList>
            <person name="Hara Y"/>
            <person name="Yamaguchi K"/>
            <person name="Onimaru K"/>
            <person name="Kadota M"/>
            <person name="Koyanagi M"/>
            <person name="Keeley SD"/>
            <person name="Tatsumi K"/>
            <person name="Tanaka K"/>
            <person name="Motone F"/>
            <person name="Kageyama Y"/>
            <person name="Nozu R"/>
            <person name="Adachi N"/>
            <person name="Nishimura O"/>
            <person name="Nakagawa R"/>
            <person name="Tanegashima C"/>
            <person name="Kiyatake I"/>
            <person name="Matsumoto R"/>
            <person name="Murakumo K"/>
            <person name="Nishida K"/>
            <person name="Terakita A"/>
            <person name="Kuratani S"/>
            <person name="Sato K"/>
            <person name="Hyodo S Kuraku.S."/>
        </authorList>
    </citation>
    <scope>NUCLEOTIDE SEQUENCE [LARGE SCALE GENOMIC DNA]</scope>
</reference>